<dbReference type="EMBL" id="WPIN01000021">
    <property type="protein sequence ID" value="MVM35208.1"/>
    <property type="molecule type" value="Genomic_DNA"/>
</dbReference>
<sequence length="179" mass="21242">MDAFVFRDELMEWCRKGYDYIGAPWLEGWSMATPTSPFIGVGNGGFSLRKISSLLKVSNSFSYIFWPSELWKKFQAVSSRDKPAALVDLAKNLTIRNNTFHWFNDRAKTEDVFWGMFVKRNFTWFTIPDAEEATQFSIEAQPQRLHELNQHQLPFGCHAWWKYDLEFWRPFIREFGYDI</sequence>
<reference evidence="2 3" key="1">
    <citation type="submission" date="2019-12" db="EMBL/GenBank/DDBJ databases">
        <title>Spirosoma sp. HMF4905 genome sequencing and assembly.</title>
        <authorList>
            <person name="Kang H."/>
            <person name="Cha I."/>
            <person name="Kim H."/>
            <person name="Joh K."/>
        </authorList>
    </citation>
    <scope>NUCLEOTIDE SEQUENCE [LARGE SCALE GENOMIC DNA]</scope>
    <source>
        <strain evidence="2 3">HMF4905</strain>
    </source>
</reference>
<name>A0A7K1SN29_9BACT</name>
<keyword evidence="3" id="KW-1185">Reference proteome</keyword>
<proteinExistence type="predicted"/>
<evidence type="ECO:0000313" key="2">
    <source>
        <dbReference type="EMBL" id="MVM35208.1"/>
    </source>
</evidence>
<feature type="domain" description="DUF5672" evidence="1">
    <location>
        <begin position="1"/>
        <end position="158"/>
    </location>
</feature>
<dbReference type="Proteomes" id="UP000436006">
    <property type="component" value="Unassembled WGS sequence"/>
</dbReference>
<accession>A0A7K1SN29</accession>
<evidence type="ECO:0000313" key="3">
    <source>
        <dbReference type="Proteomes" id="UP000436006"/>
    </source>
</evidence>
<comment type="caution">
    <text evidence="2">The sequence shown here is derived from an EMBL/GenBank/DDBJ whole genome shotgun (WGS) entry which is preliminary data.</text>
</comment>
<dbReference type="InterPro" id="IPR043729">
    <property type="entry name" value="DUF5672"/>
</dbReference>
<gene>
    <name evidence="2" type="ORF">GO755_34615</name>
</gene>
<protein>
    <recommendedName>
        <fullName evidence="1">DUF5672 domain-containing protein</fullName>
    </recommendedName>
</protein>
<dbReference type="AlphaFoldDB" id="A0A7K1SN29"/>
<organism evidence="2 3">
    <name type="scientific">Spirosoma arboris</name>
    <dbReference type="NCBI Taxonomy" id="2682092"/>
    <lineage>
        <taxon>Bacteria</taxon>
        <taxon>Pseudomonadati</taxon>
        <taxon>Bacteroidota</taxon>
        <taxon>Cytophagia</taxon>
        <taxon>Cytophagales</taxon>
        <taxon>Cytophagaceae</taxon>
        <taxon>Spirosoma</taxon>
    </lineage>
</organism>
<dbReference type="Pfam" id="PF18922">
    <property type="entry name" value="DUF5672"/>
    <property type="match status" value="1"/>
</dbReference>
<evidence type="ECO:0000259" key="1">
    <source>
        <dbReference type="Pfam" id="PF18922"/>
    </source>
</evidence>